<comment type="caution">
    <text evidence="1">The sequence shown here is derived from an EMBL/GenBank/DDBJ whole genome shotgun (WGS) entry which is preliminary data.</text>
</comment>
<protein>
    <submittedName>
        <fullName evidence="1">Uncharacterized protein</fullName>
    </submittedName>
</protein>
<proteinExistence type="predicted"/>
<dbReference type="RefSeq" id="WP_098317099.1">
    <property type="nucleotide sequence ID" value="NZ_NTYF01000023.1"/>
</dbReference>
<dbReference type="Proteomes" id="UP000219897">
    <property type="component" value="Unassembled WGS sequence"/>
</dbReference>
<reference evidence="1 2" key="1">
    <citation type="submission" date="2017-09" db="EMBL/GenBank/DDBJ databases">
        <title>Large-scale bioinformatics analysis of Bacillus genomes uncovers conserved roles of natural products in bacterial physiology.</title>
        <authorList>
            <consortium name="Agbiome Team Llc"/>
            <person name="Bleich R.M."/>
            <person name="Kirk G.J."/>
            <person name="Santa Maria K.C."/>
            <person name="Allen S.E."/>
            <person name="Farag S."/>
            <person name="Shank E.A."/>
            <person name="Bowers A."/>
        </authorList>
    </citation>
    <scope>NUCLEOTIDE SEQUENCE [LARGE SCALE GENOMIC DNA]</scope>
    <source>
        <strain evidence="1 2">AFS005140</strain>
    </source>
</reference>
<name>A0ABD6S8E0_BACTU</name>
<sequence>MLTAVKTNKVKVPKDMKTVTVQGDAEKFQEQVRAEIAVLRGQGEVFEISYHTSTEHNGEGFVRHMGHVTRFTAMITLYEEIELS</sequence>
<evidence type="ECO:0000313" key="2">
    <source>
        <dbReference type="Proteomes" id="UP000219897"/>
    </source>
</evidence>
<accession>A0ABD6S8E0</accession>
<evidence type="ECO:0000313" key="1">
    <source>
        <dbReference type="EMBL" id="PER55761.1"/>
    </source>
</evidence>
<organism evidence="1 2">
    <name type="scientific">Bacillus thuringiensis</name>
    <dbReference type="NCBI Taxonomy" id="1428"/>
    <lineage>
        <taxon>Bacteria</taxon>
        <taxon>Bacillati</taxon>
        <taxon>Bacillota</taxon>
        <taxon>Bacilli</taxon>
        <taxon>Bacillales</taxon>
        <taxon>Bacillaceae</taxon>
        <taxon>Bacillus</taxon>
        <taxon>Bacillus cereus group</taxon>
    </lineage>
</organism>
<gene>
    <name evidence="1" type="ORF">CN495_08385</name>
</gene>
<dbReference type="EMBL" id="NTYF01000023">
    <property type="protein sequence ID" value="PER55761.1"/>
    <property type="molecule type" value="Genomic_DNA"/>
</dbReference>
<dbReference type="AlphaFoldDB" id="A0ABD6S8E0"/>